<evidence type="ECO:0000256" key="4">
    <source>
        <dbReference type="ARBA" id="ARBA00022729"/>
    </source>
</evidence>
<protein>
    <recommendedName>
        <fullName evidence="5">RxLR effector protein</fullName>
    </recommendedName>
</protein>
<organism evidence="6">
    <name type="scientific">Phytophthora sojae</name>
    <name type="common">Soybean stem and root rot agent</name>
    <name type="synonym">Phytophthora megasperma f. sp. glycines</name>
    <dbReference type="NCBI Taxonomy" id="67593"/>
    <lineage>
        <taxon>Eukaryota</taxon>
        <taxon>Sar</taxon>
        <taxon>Stramenopiles</taxon>
        <taxon>Oomycota</taxon>
        <taxon>Peronosporomycetes</taxon>
        <taxon>Peronosporales</taxon>
        <taxon>Peronosporaceae</taxon>
        <taxon>Phytophthora</taxon>
    </lineage>
</organism>
<evidence type="ECO:0000256" key="3">
    <source>
        <dbReference type="ARBA" id="ARBA00022525"/>
    </source>
</evidence>
<dbReference type="EMBL" id="JN253918">
    <property type="protein sequence ID" value="AEK80731.1"/>
    <property type="molecule type" value="Genomic_DNA"/>
</dbReference>
<dbReference type="AlphaFoldDB" id="G1FRJ3"/>
<gene>
    <name evidence="6" type="primary">Avh</name>
</gene>
<comment type="subcellular location">
    <subcellularLocation>
        <location evidence="1 5">Secreted</location>
    </subcellularLocation>
</comment>
<keyword evidence="3 5" id="KW-0964">Secreted</keyword>
<keyword evidence="4 5" id="KW-0732">Signal</keyword>
<comment type="function">
    <text evidence="5">Effector that suppresses plant defense responses during pathogen infection.</text>
</comment>
<evidence type="ECO:0000256" key="2">
    <source>
        <dbReference type="ARBA" id="ARBA00010400"/>
    </source>
</evidence>
<proteinExistence type="inferred from homology"/>
<dbReference type="Pfam" id="PF16810">
    <property type="entry name" value="RXLR"/>
    <property type="match status" value="1"/>
</dbReference>
<feature type="signal peptide" evidence="5">
    <location>
        <begin position="1"/>
        <end position="19"/>
    </location>
</feature>
<name>G1FRJ3_PHYSO</name>
<feature type="chain" id="PRO_5028507043" description="RxLR effector protein" evidence="5">
    <location>
        <begin position="20"/>
        <end position="403"/>
    </location>
</feature>
<reference evidence="6" key="1">
    <citation type="journal article" date="2011" name="Plant Cell">
        <title>Transcriptional programming and functional interactions within the Phytophthora sojae RXLR effector repertoire.</title>
        <authorList>
            <person name="Wang Q."/>
            <person name="Han C."/>
            <person name="Ferreira A.O."/>
            <person name="Yu X."/>
            <person name="Ye W."/>
            <person name="Tripathy S."/>
            <person name="Kale S.D."/>
            <person name="Gu B."/>
            <person name="Sheng Y."/>
            <person name="Sui Y."/>
            <person name="Wang X."/>
            <person name="Zhang Z."/>
            <person name="Cheng B."/>
            <person name="Dong S."/>
            <person name="Shan W."/>
            <person name="Zheng X."/>
            <person name="Dou D."/>
            <person name="Tyler B.M."/>
            <person name="Wang Y."/>
        </authorList>
    </citation>
    <scope>NUCLEOTIDE SEQUENCE</scope>
    <source>
        <strain evidence="6">P7076</strain>
    </source>
</reference>
<dbReference type="GO" id="GO:0005576">
    <property type="term" value="C:extracellular region"/>
    <property type="evidence" value="ECO:0007669"/>
    <property type="project" value="UniProtKB-SubCell"/>
</dbReference>
<evidence type="ECO:0000256" key="1">
    <source>
        <dbReference type="ARBA" id="ARBA00004613"/>
    </source>
</evidence>
<evidence type="ECO:0000313" key="6">
    <source>
        <dbReference type="EMBL" id="AEK80731.1"/>
    </source>
</evidence>
<comment type="domain">
    <text evidence="5">The RxLR-dEER motif acts to carry the protein into the host cell cytoplasm through binding to cell surface phosphatidylinositol-3-phosphate.</text>
</comment>
<evidence type="ECO:0000256" key="5">
    <source>
        <dbReference type="RuleBase" id="RU367124"/>
    </source>
</evidence>
<comment type="similarity">
    <text evidence="2 5">Belongs to the RxLR effector family.</text>
</comment>
<dbReference type="VEuPathDB" id="FungiDB:PHYSODRAFT_286251"/>
<sequence length="403" mass="45120">MRVHYIALLVAAPLARTDAASAATESKMATPDFRAAGRSIATDQRPQRLLRSHKTIEKADDEKEERVFSIKFLDDFLENNQLKGWLKDSVSARDAIKLTKLDDAGANLFTSTQWKTFSTYVTMADKSNADQEMATALMGHYGPDKLVDKLAAAAKVPETKEIATKLDDGLIKFWKGLDTEPNNLFTILKLENKADDLFDSPAIDTWVKYLKVYNEKHPNKPVSMTEVVGSHYGGEKEFLTMLAKADDANSAGAKKLQNEVIKSWMDDPSHPMNIFTKKLGLDKAGDKVFSDPLLVTYVQYMKAFNKEYPHTETTLIQTLSKSYGEKLPTMLEAAKKVPSTEKLATNLQAAQFKQWIAEGKTPDAVFKKVLKLESTSSPDADIWRAYYKAYDAEHPGKLFSFNP</sequence>
<dbReference type="InterPro" id="IPR031825">
    <property type="entry name" value="RXLR"/>
</dbReference>
<accession>G1FRJ3</accession>